<dbReference type="SUPFAM" id="SSF81606">
    <property type="entry name" value="PP2C-like"/>
    <property type="match status" value="1"/>
</dbReference>
<dbReference type="Gene3D" id="3.60.40.10">
    <property type="entry name" value="PPM-type phosphatase domain"/>
    <property type="match status" value="1"/>
</dbReference>
<name>A0A1F7IPJ4_9BACT</name>
<dbReference type="PROSITE" id="PS51746">
    <property type="entry name" value="PPM_2"/>
    <property type="match status" value="1"/>
</dbReference>
<organism evidence="2 3">
    <name type="scientific">Candidatus Roizmanbacteria bacterium RIFCSPLOWO2_01_FULL_37_16</name>
    <dbReference type="NCBI Taxonomy" id="1802058"/>
    <lineage>
        <taxon>Bacteria</taxon>
        <taxon>Candidatus Roizmaniibacteriota</taxon>
    </lineage>
</organism>
<dbReference type="InterPro" id="IPR036457">
    <property type="entry name" value="PPM-type-like_dom_sf"/>
</dbReference>
<proteinExistence type="predicted"/>
<evidence type="ECO:0000313" key="3">
    <source>
        <dbReference type="Proteomes" id="UP000178040"/>
    </source>
</evidence>
<dbReference type="InterPro" id="IPR001932">
    <property type="entry name" value="PPM-type_phosphatase-like_dom"/>
</dbReference>
<protein>
    <recommendedName>
        <fullName evidence="1">PPM-type phosphatase domain-containing protein</fullName>
    </recommendedName>
</protein>
<sequence length="272" mass="30969">MKIDFLLDIGEGETNEDNLLVKDNLFGVFDGLTSLNKYKDQNGKTGGQIASQLVKRIFEKNIDKDFKFILHKAQESLNQGMINRNIDISSKTNRLSSSIAVVKLKNGNAEYIQVGDSPIIFIFKNGSFKIVMSNKNTDKESLLLWKKLSGRGIKSWSEDKEILNNLIKVRQMANVTFGSFNGEEEVFKFILHDKLNLDNVTNILLLTDGLFLPQEDPNKGEVFDTLVKFYLVNGLTKLKDYVRNLEESDSKCIKYPRFKKHDDIAAISVDFK</sequence>
<dbReference type="AlphaFoldDB" id="A0A1F7IPJ4"/>
<gene>
    <name evidence="2" type="ORF">A3B40_05030</name>
</gene>
<dbReference type="Pfam" id="PF13672">
    <property type="entry name" value="PP2C_2"/>
    <property type="match status" value="1"/>
</dbReference>
<feature type="domain" description="PPM-type phosphatase" evidence="1">
    <location>
        <begin position="2"/>
        <end position="271"/>
    </location>
</feature>
<reference evidence="2 3" key="1">
    <citation type="journal article" date="2016" name="Nat. Commun.">
        <title>Thousands of microbial genomes shed light on interconnected biogeochemical processes in an aquifer system.</title>
        <authorList>
            <person name="Anantharaman K."/>
            <person name="Brown C.T."/>
            <person name="Hug L.A."/>
            <person name="Sharon I."/>
            <person name="Castelle C.J."/>
            <person name="Probst A.J."/>
            <person name="Thomas B.C."/>
            <person name="Singh A."/>
            <person name="Wilkins M.J."/>
            <person name="Karaoz U."/>
            <person name="Brodie E.L."/>
            <person name="Williams K.H."/>
            <person name="Hubbard S.S."/>
            <person name="Banfield J.F."/>
        </authorList>
    </citation>
    <scope>NUCLEOTIDE SEQUENCE [LARGE SCALE GENOMIC DNA]</scope>
</reference>
<accession>A0A1F7IPJ4</accession>
<dbReference type="EMBL" id="MGAI01000012">
    <property type="protein sequence ID" value="OGK45279.1"/>
    <property type="molecule type" value="Genomic_DNA"/>
</dbReference>
<dbReference type="Proteomes" id="UP000178040">
    <property type="component" value="Unassembled WGS sequence"/>
</dbReference>
<comment type="caution">
    <text evidence="2">The sequence shown here is derived from an EMBL/GenBank/DDBJ whole genome shotgun (WGS) entry which is preliminary data.</text>
</comment>
<evidence type="ECO:0000313" key="2">
    <source>
        <dbReference type="EMBL" id="OGK45279.1"/>
    </source>
</evidence>
<evidence type="ECO:0000259" key="1">
    <source>
        <dbReference type="PROSITE" id="PS51746"/>
    </source>
</evidence>